<dbReference type="GO" id="GO:0005654">
    <property type="term" value="C:nucleoplasm"/>
    <property type="evidence" value="ECO:0007669"/>
    <property type="project" value="TreeGrafter"/>
</dbReference>
<dbReference type="GeneTree" id="ENSGT00510000048454"/>
<evidence type="ECO:0000256" key="5">
    <source>
        <dbReference type="SAM" id="Coils"/>
    </source>
</evidence>
<evidence type="ECO:0000256" key="1">
    <source>
        <dbReference type="ARBA" id="ARBA00022723"/>
    </source>
</evidence>
<dbReference type="Pfam" id="PF12126">
    <property type="entry name" value="PML_CC"/>
    <property type="match status" value="1"/>
</dbReference>
<dbReference type="SUPFAM" id="SSF57850">
    <property type="entry name" value="RING/U-box"/>
    <property type="match status" value="1"/>
</dbReference>
<evidence type="ECO:0000313" key="10">
    <source>
        <dbReference type="Proteomes" id="UP000694406"/>
    </source>
</evidence>
<keyword evidence="1" id="KW-0479">Metal-binding</keyword>
<feature type="domain" description="B box-type" evidence="8">
    <location>
        <begin position="80"/>
        <end position="125"/>
    </location>
</feature>
<dbReference type="Proteomes" id="UP000694406">
    <property type="component" value="Unplaced"/>
</dbReference>
<dbReference type="PROSITE" id="PS50119">
    <property type="entry name" value="ZF_BBOX"/>
    <property type="match status" value="2"/>
</dbReference>
<sequence>MEGDFQFLLCDRCQRQAGNPKLLTCFHTLCTECLEENKPMGQCPVCESPIQASDGSPLKDNLLFSSLQTKLNTYQKIVSGEVLFCNLCKKEAEFWCSECSEFLCRKCYEAHEWYLKQKSHESQRLADLKKETAQSFLEGLKKSCTLFCAERSHNNQVISIYCRGCHKPLCCSCALLDGEHYNAKLYSDIRVEIENRKEELSRLKKELVEKKRSYESSRNNVHEQLKKLEKVQSETHEVIQKEVEDIVQWIQQKGEKLMEKVNQQLCQEQEEAKKKLACMEKILKQMDAGEQLVEKMDLFASDQEVIDMHPFIKESLERLKKEKLPVSSFQIQVENFDEVREELQALCKRVKGEDACGCTVSTPRSHSSMVNSESPCNEKPQAKSQGMKIQRPTYTINVAKAFQGFTTSIMLPIKRPTAQLEKSIQASPKMLKLEERECNAPKVSNQQSQENVPRSGQPSFRESTPEPQQGEPASLLMLGEDSPSGICEPDVASIVISSSEDTEDDTVVSVKRKFSPLRTWEVESCFSILAV</sequence>
<dbReference type="Gene3D" id="3.30.40.10">
    <property type="entry name" value="Zinc/RING finger domain, C3HC4 (zinc finger)"/>
    <property type="match status" value="1"/>
</dbReference>
<evidence type="ECO:0000256" key="6">
    <source>
        <dbReference type="SAM" id="MobiDB-lite"/>
    </source>
</evidence>
<dbReference type="Ensembl" id="ENSLLTT00000001002.1">
    <property type="protein sequence ID" value="ENSLLTP00000000967.1"/>
    <property type="gene ID" value="ENSLLTG00000000762.1"/>
</dbReference>
<dbReference type="InterPro" id="IPR017907">
    <property type="entry name" value="Znf_RING_CS"/>
</dbReference>
<keyword evidence="5" id="KW-0175">Coiled coil</keyword>
<evidence type="ECO:0000259" key="8">
    <source>
        <dbReference type="PROSITE" id="PS50119"/>
    </source>
</evidence>
<feature type="domain" description="B box-type" evidence="8">
    <location>
        <begin position="143"/>
        <end position="180"/>
    </location>
</feature>
<dbReference type="CDD" id="cd19804">
    <property type="entry name" value="Bbox1_TRIM19_C-V"/>
    <property type="match status" value="1"/>
</dbReference>
<feature type="coiled-coil region" evidence="5">
    <location>
        <begin position="186"/>
        <end position="234"/>
    </location>
</feature>
<evidence type="ECO:0000256" key="4">
    <source>
        <dbReference type="PROSITE-ProRule" id="PRU00024"/>
    </source>
</evidence>
<proteinExistence type="predicted"/>
<dbReference type="Gene3D" id="3.30.160.60">
    <property type="entry name" value="Classic Zinc Finger"/>
    <property type="match status" value="1"/>
</dbReference>
<dbReference type="InterPro" id="IPR001841">
    <property type="entry name" value="Znf_RING"/>
</dbReference>
<dbReference type="PROSITE" id="PS00518">
    <property type="entry name" value="ZF_RING_1"/>
    <property type="match status" value="1"/>
</dbReference>
<dbReference type="InterPro" id="IPR021978">
    <property type="entry name" value="PML-like_CC"/>
</dbReference>
<accession>A0A8C5RE01</accession>
<dbReference type="InterPro" id="IPR013083">
    <property type="entry name" value="Znf_RING/FYVE/PHD"/>
</dbReference>
<dbReference type="GO" id="GO:0008630">
    <property type="term" value="P:intrinsic apoptotic signaling pathway in response to DNA damage"/>
    <property type="evidence" value="ECO:0007669"/>
    <property type="project" value="TreeGrafter"/>
</dbReference>
<name>A0A8C5RE01_LATLA</name>
<dbReference type="PANTHER" id="PTHR25462">
    <property type="entry name" value="BONUS, ISOFORM C-RELATED"/>
    <property type="match status" value="1"/>
</dbReference>
<evidence type="ECO:0000313" key="9">
    <source>
        <dbReference type="Ensembl" id="ENSLLTP00000000967.1"/>
    </source>
</evidence>
<dbReference type="GO" id="GO:0008270">
    <property type="term" value="F:zinc ion binding"/>
    <property type="evidence" value="ECO:0007669"/>
    <property type="project" value="UniProtKB-KW"/>
</dbReference>
<dbReference type="SMART" id="SM00184">
    <property type="entry name" value="RING"/>
    <property type="match status" value="1"/>
</dbReference>
<keyword evidence="2 4" id="KW-0863">Zinc-finger</keyword>
<evidence type="ECO:0008006" key="11">
    <source>
        <dbReference type="Google" id="ProtNLM"/>
    </source>
</evidence>
<reference evidence="9" key="1">
    <citation type="submission" date="2025-08" db="UniProtKB">
        <authorList>
            <consortium name="Ensembl"/>
        </authorList>
    </citation>
    <scope>IDENTIFICATION</scope>
</reference>
<dbReference type="AlphaFoldDB" id="A0A8C5RE01"/>
<evidence type="ECO:0000259" key="7">
    <source>
        <dbReference type="PROSITE" id="PS50089"/>
    </source>
</evidence>
<feature type="domain" description="RING-type" evidence="7">
    <location>
        <begin position="10"/>
        <end position="47"/>
    </location>
</feature>
<dbReference type="InterPro" id="IPR047153">
    <property type="entry name" value="TRIM45/56/19-like"/>
</dbReference>
<dbReference type="InterPro" id="IPR000315">
    <property type="entry name" value="Znf_B-box"/>
</dbReference>
<dbReference type="PANTHER" id="PTHR25462:SF302">
    <property type="entry name" value="PROTEIN PML"/>
    <property type="match status" value="1"/>
</dbReference>
<dbReference type="PROSITE" id="PS50089">
    <property type="entry name" value="ZF_RING_2"/>
    <property type="match status" value="1"/>
</dbReference>
<dbReference type="GO" id="GO:0045087">
    <property type="term" value="P:innate immune response"/>
    <property type="evidence" value="ECO:0007669"/>
    <property type="project" value="TreeGrafter"/>
</dbReference>
<dbReference type="GO" id="GO:0044790">
    <property type="term" value="P:suppression of viral release by host"/>
    <property type="evidence" value="ECO:0007669"/>
    <property type="project" value="TreeGrafter"/>
</dbReference>
<feature type="region of interest" description="Disordered" evidence="6">
    <location>
        <begin position="361"/>
        <end position="388"/>
    </location>
</feature>
<protein>
    <recommendedName>
        <fullName evidence="11">Protein PML</fullName>
    </recommendedName>
</protein>
<keyword evidence="3" id="KW-0862">Zinc</keyword>
<organism evidence="9 10">
    <name type="scientific">Laticauda laticaudata</name>
    <name type="common">Blue-ringed sea krait</name>
    <name type="synonym">Blue-lipped sea krait</name>
    <dbReference type="NCBI Taxonomy" id="8630"/>
    <lineage>
        <taxon>Eukaryota</taxon>
        <taxon>Metazoa</taxon>
        <taxon>Chordata</taxon>
        <taxon>Craniata</taxon>
        <taxon>Vertebrata</taxon>
        <taxon>Euteleostomi</taxon>
        <taxon>Lepidosauria</taxon>
        <taxon>Squamata</taxon>
        <taxon>Bifurcata</taxon>
        <taxon>Unidentata</taxon>
        <taxon>Episquamata</taxon>
        <taxon>Toxicofera</taxon>
        <taxon>Serpentes</taxon>
        <taxon>Colubroidea</taxon>
        <taxon>Elapidae</taxon>
        <taxon>Laticaudinae</taxon>
        <taxon>Laticauda</taxon>
    </lineage>
</organism>
<dbReference type="SUPFAM" id="SSF57845">
    <property type="entry name" value="B-box zinc-binding domain"/>
    <property type="match status" value="1"/>
</dbReference>
<feature type="region of interest" description="Disordered" evidence="6">
    <location>
        <begin position="439"/>
        <end position="475"/>
    </location>
</feature>
<evidence type="ECO:0000256" key="3">
    <source>
        <dbReference type="ARBA" id="ARBA00022833"/>
    </source>
</evidence>
<feature type="compositionally biased region" description="Polar residues" evidence="6">
    <location>
        <begin position="442"/>
        <end position="467"/>
    </location>
</feature>
<feature type="compositionally biased region" description="Polar residues" evidence="6">
    <location>
        <begin position="361"/>
        <end position="375"/>
    </location>
</feature>
<reference evidence="9" key="2">
    <citation type="submission" date="2025-09" db="UniProtKB">
        <authorList>
            <consortium name="Ensembl"/>
        </authorList>
    </citation>
    <scope>IDENTIFICATION</scope>
</reference>
<dbReference type="Pfam" id="PF22586">
    <property type="entry name" value="ANCHR-like_BBOX"/>
    <property type="match status" value="1"/>
</dbReference>
<evidence type="ECO:0000256" key="2">
    <source>
        <dbReference type="ARBA" id="ARBA00022771"/>
    </source>
</evidence>
<keyword evidence="10" id="KW-1185">Reference proteome</keyword>